<dbReference type="PANTHER" id="PTHR46029:SF7">
    <property type="entry name" value="C-TERMINAL-BINDING PROTEIN"/>
    <property type="match status" value="1"/>
</dbReference>
<dbReference type="SUPFAM" id="SSF52283">
    <property type="entry name" value="Formate/glycerate dehydrogenase catalytic domain-like"/>
    <property type="match status" value="1"/>
</dbReference>
<evidence type="ECO:0000256" key="2">
    <source>
        <dbReference type="ARBA" id="ARBA00023002"/>
    </source>
</evidence>
<proteinExistence type="inferred from homology"/>
<dbReference type="RefSeq" id="WP_307058354.1">
    <property type="nucleotide sequence ID" value="NZ_JAUSUH010000002.1"/>
</dbReference>
<comment type="similarity">
    <text evidence="1 3">Belongs to the D-isomer specific 2-hydroxyacid dehydrogenase family.</text>
</comment>
<reference evidence="6 7" key="1">
    <citation type="submission" date="2023-07" db="EMBL/GenBank/DDBJ databases">
        <title>Genomic Encyclopedia of Type Strains, Phase IV (KMG-IV): sequencing the most valuable type-strain genomes for metagenomic binning, comparative biology and taxonomic classification.</title>
        <authorList>
            <person name="Goeker M."/>
        </authorList>
    </citation>
    <scope>NUCLEOTIDE SEQUENCE [LARGE SCALE GENOMIC DNA]</scope>
    <source>
        <strain evidence="6 7">DSM 1277</strain>
    </source>
</reference>
<dbReference type="InterPro" id="IPR036291">
    <property type="entry name" value="NAD(P)-bd_dom_sf"/>
</dbReference>
<evidence type="ECO:0000256" key="3">
    <source>
        <dbReference type="RuleBase" id="RU003719"/>
    </source>
</evidence>
<accession>A0ABU0DEA0</accession>
<dbReference type="CDD" id="cd05299">
    <property type="entry name" value="CtBP_dh"/>
    <property type="match status" value="1"/>
</dbReference>
<name>A0ABU0DEA0_9HYPH</name>
<keyword evidence="2 3" id="KW-0560">Oxidoreductase</keyword>
<dbReference type="Pfam" id="PF00389">
    <property type="entry name" value="2-Hacid_dh"/>
    <property type="match status" value="1"/>
</dbReference>
<dbReference type="InterPro" id="IPR029752">
    <property type="entry name" value="D-isomer_DH_CS1"/>
</dbReference>
<sequence length="338" mass="36674">MMPRVVYPEILDSDTALEADILTPHAQVSFNDVPLIADLDPALCRDADGLLVFRHHVTRADFDRFPKLSVLVRIGVGYDRIDMATAAERGILVCNVPDYGTTEIADHAMGLILALRRGLLLHHDLQRGASPAPWLLVETPLIDRLNVQTLGIIGLGRIGTALAMRAKAFGLRVVFYDPYVPNGVDLALGIERARALPDLLRVANVLSLNCLLSHETRGMIGAAELAQLPRGAVIVNTARGVVMDIEALEAAMRAGHVAGAGLDVIPVEPPVEPLPGLLRAYREREDWLTGRLIVTPHVAYYSAPANRDIRVKAAETMVAALQGSPQNVVLPARRHGRD</sequence>
<dbReference type="InterPro" id="IPR006140">
    <property type="entry name" value="D-isomer_DH_NAD-bd"/>
</dbReference>
<dbReference type="Gene3D" id="3.40.50.720">
    <property type="entry name" value="NAD(P)-binding Rossmann-like Domain"/>
    <property type="match status" value="2"/>
</dbReference>
<dbReference type="PANTHER" id="PTHR46029">
    <property type="entry name" value="C-TERMINAL-BINDING PROTEIN"/>
    <property type="match status" value="1"/>
</dbReference>
<evidence type="ECO:0000259" key="4">
    <source>
        <dbReference type="Pfam" id="PF00389"/>
    </source>
</evidence>
<comment type="caution">
    <text evidence="6">The sequence shown here is derived from an EMBL/GenBank/DDBJ whole genome shotgun (WGS) entry which is preliminary data.</text>
</comment>
<dbReference type="Proteomes" id="UP001238467">
    <property type="component" value="Unassembled WGS sequence"/>
</dbReference>
<dbReference type="SUPFAM" id="SSF51735">
    <property type="entry name" value="NAD(P)-binding Rossmann-fold domains"/>
    <property type="match status" value="1"/>
</dbReference>
<evidence type="ECO:0000313" key="7">
    <source>
        <dbReference type="Proteomes" id="UP001238467"/>
    </source>
</evidence>
<feature type="domain" description="D-isomer specific 2-hydroxyacid dehydrogenase catalytic" evidence="4">
    <location>
        <begin position="23"/>
        <end position="329"/>
    </location>
</feature>
<dbReference type="PROSITE" id="PS00671">
    <property type="entry name" value="D_2_HYDROXYACID_DH_3"/>
    <property type="match status" value="1"/>
</dbReference>
<dbReference type="PROSITE" id="PS00065">
    <property type="entry name" value="D_2_HYDROXYACID_DH_1"/>
    <property type="match status" value="1"/>
</dbReference>
<evidence type="ECO:0000313" key="6">
    <source>
        <dbReference type="EMBL" id="MDQ0346722.1"/>
    </source>
</evidence>
<dbReference type="InterPro" id="IPR043322">
    <property type="entry name" value="CtBP"/>
</dbReference>
<gene>
    <name evidence="6" type="ORF">J2S76_001139</name>
</gene>
<feature type="domain" description="D-isomer specific 2-hydroxyacid dehydrogenase NAD-binding" evidence="5">
    <location>
        <begin position="110"/>
        <end position="299"/>
    </location>
</feature>
<evidence type="ECO:0000259" key="5">
    <source>
        <dbReference type="Pfam" id="PF02826"/>
    </source>
</evidence>
<keyword evidence="7" id="KW-1185">Reference proteome</keyword>
<dbReference type="InterPro" id="IPR006139">
    <property type="entry name" value="D-isomer_2_OHA_DH_cat_dom"/>
</dbReference>
<evidence type="ECO:0000256" key="1">
    <source>
        <dbReference type="ARBA" id="ARBA00005854"/>
    </source>
</evidence>
<organism evidence="6 7">
    <name type="scientific">Ancylobacter vacuolatus</name>
    <dbReference type="NCBI Taxonomy" id="223389"/>
    <lineage>
        <taxon>Bacteria</taxon>
        <taxon>Pseudomonadati</taxon>
        <taxon>Pseudomonadota</taxon>
        <taxon>Alphaproteobacteria</taxon>
        <taxon>Hyphomicrobiales</taxon>
        <taxon>Xanthobacteraceae</taxon>
        <taxon>Ancylobacter</taxon>
    </lineage>
</organism>
<protein>
    <submittedName>
        <fullName evidence="6">C-terminal binding protein</fullName>
    </submittedName>
</protein>
<dbReference type="InterPro" id="IPR029753">
    <property type="entry name" value="D-isomer_DH_CS"/>
</dbReference>
<dbReference type="EMBL" id="JAUSUH010000002">
    <property type="protein sequence ID" value="MDQ0346722.1"/>
    <property type="molecule type" value="Genomic_DNA"/>
</dbReference>
<dbReference type="InterPro" id="IPR051638">
    <property type="entry name" value="CTBP_dehydrogenase"/>
</dbReference>
<dbReference type="Pfam" id="PF02826">
    <property type="entry name" value="2-Hacid_dh_C"/>
    <property type="match status" value="1"/>
</dbReference>